<keyword evidence="2" id="KW-1185">Reference proteome</keyword>
<dbReference type="AlphaFoldDB" id="A0A1I4NLW9"/>
<reference evidence="2" key="1">
    <citation type="submission" date="2016-10" db="EMBL/GenBank/DDBJ databases">
        <authorList>
            <person name="Varghese N."/>
            <person name="Submissions S."/>
        </authorList>
    </citation>
    <scope>NUCLEOTIDE SEQUENCE [LARGE SCALE GENOMIC DNA]</scope>
    <source>
        <strain evidence="2">Mob M</strain>
    </source>
</reference>
<dbReference type="OrthoDB" id="142485at2157"/>
<dbReference type="Proteomes" id="UP000198535">
    <property type="component" value="Unassembled WGS sequence"/>
</dbReference>
<dbReference type="STRING" id="487685.SAMN04488696_0132"/>
<name>A0A1I4NLW9_9EURY</name>
<proteinExistence type="predicted"/>
<dbReference type="RefSeq" id="WP_091931766.1">
    <property type="nucleotide sequence ID" value="NZ_FOUJ01000001.1"/>
</dbReference>
<dbReference type="EMBL" id="FOUJ01000001">
    <property type="protein sequence ID" value="SFM16365.1"/>
    <property type="molecule type" value="Genomic_DNA"/>
</dbReference>
<organism evidence="1 2">
    <name type="scientific">Methanolobus profundi</name>
    <dbReference type="NCBI Taxonomy" id="487685"/>
    <lineage>
        <taxon>Archaea</taxon>
        <taxon>Methanobacteriati</taxon>
        <taxon>Methanobacteriota</taxon>
        <taxon>Stenosarchaea group</taxon>
        <taxon>Methanomicrobia</taxon>
        <taxon>Methanosarcinales</taxon>
        <taxon>Methanosarcinaceae</taxon>
        <taxon>Methanolobus</taxon>
    </lineage>
</organism>
<evidence type="ECO:0000313" key="2">
    <source>
        <dbReference type="Proteomes" id="UP000198535"/>
    </source>
</evidence>
<gene>
    <name evidence="1" type="ORF">SAMN04488696_0132</name>
</gene>
<evidence type="ECO:0000313" key="1">
    <source>
        <dbReference type="EMBL" id="SFM16365.1"/>
    </source>
</evidence>
<accession>A0A1I4NLW9</accession>
<protein>
    <submittedName>
        <fullName evidence="1">Polyhydroxyalkanoate synthesis regulator phasin</fullName>
    </submittedName>
</protein>
<sequence>MDKMKKAGLLGGAALLGASLVALSEERVRDFLKEKVHKHGMNKEEGKIFVDDLISETKRKKLNMEKNVVDRLHSSTIILSKELSDLSDRIDDRKIKELEEELERMRSMRKAGK</sequence>